<evidence type="ECO:0000259" key="5">
    <source>
        <dbReference type="Pfam" id="PF21706"/>
    </source>
</evidence>
<dbReference type="InterPro" id="IPR016156">
    <property type="entry name" value="FAD/NAD-linked_Rdtase_dimer_sf"/>
</dbReference>
<dbReference type="PANTHER" id="PTHR43755:SF1">
    <property type="entry name" value="FAD-DEPENDENT PYRIDINE NUCLEOTIDE-DISULPHIDE OXIDOREDUCTASE"/>
    <property type="match status" value="1"/>
</dbReference>
<dbReference type="EMBL" id="CP049989">
    <property type="protein sequence ID" value="QIM50895.1"/>
    <property type="molecule type" value="Genomic_DNA"/>
</dbReference>
<dbReference type="InterPro" id="IPR037092">
    <property type="entry name" value="FlavoCytC_S_DH_flav-bd_sf"/>
</dbReference>
<dbReference type="GO" id="GO:0050660">
    <property type="term" value="F:flavin adenine dinucleotide binding"/>
    <property type="evidence" value="ECO:0007669"/>
    <property type="project" value="InterPro"/>
</dbReference>
<dbReference type="RefSeq" id="WP_166223521.1">
    <property type="nucleotide sequence ID" value="NZ_CP049989.1"/>
</dbReference>
<dbReference type="InterPro" id="IPR023753">
    <property type="entry name" value="FAD/NAD-binding_dom"/>
</dbReference>
<sequence length="426" mass="45379">MQRRQFVQTLGAGSAVAGLGLLTGCASIGGKRPQVVVVGGGYGGATAAKYVRLFSDNGIDVTLVEPNANFVSCPLSNLVVGGHKTLADITVPYDNLARRHGVKVVRDMVESIDAEKRTVKLASGATLPYDRLILSPGIDFMWNTLPGMNKAGAQDKVLHAWKAGPQTAALHEQLKALPDGGTYALAIPLAPYRCPPGPYERACMVASYFKVAKPKSKVVIFDANDDITSKKGLFLKAWSDHYKGLIEYRPKHKLVDVDAATNTLKFEFNDDFKAGVANVLPDMRAGAIAVKSGLATANARWCEVDFLTFESKAAKNIHVLGDAIQIAPAMPKSGHMANQHGKTCAAAVVSLLQGKEPPQQPLYANTCYSFVTAKEVVHVASVHRYDAAQKTMVTVPGSGGLSSAASELEGAYALGWANNIWADMLA</sequence>
<name>A0A6G8ICV8_9BURK</name>
<feature type="domain" description="FAD/NAD(P)-binding" evidence="3">
    <location>
        <begin position="34"/>
        <end position="151"/>
    </location>
</feature>
<dbReference type="Pfam" id="PF21706">
    <property type="entry name" value="FCSD_central"/>
    <property type="match status" value="1"/>
</dbReference>
<dbReference type="InterPro" id="IPR015323">
    <property type="entry name" value="FlavoCytC_S_DH_flav-bd"/>
</dbReference>
<keyword evidence="7" id="KW-1185">Reference proteome</keyword>
<dbReference type="SUPFAM" id="SSF51905">
    <property type="entry name" value="FAD/NAD(P)-binding domain"/>
    <property type="match status" value="2"/>
</dbReference>
<dbReference type="InterPro" id="IPR036188">
    <property type="entry name" value="FAD/NAD-bd_sf"/>
</dbReference>
<dbReference type="KEGG" id="hcz:G9Q37_01500"/>
<organism evidence="6 7">
    <name type="scientific">Hydrogenophaga crocea</name>
    <dbReference type="NCBI Taxonomy" id="2716225"/>
    <lineage>
        <taxon>Bacteria</taxon>
        <taxon>Pseudomonadati</taxon>
        <taxon>Pseudomonadota</taxon>
        <taxon>Betaproteobacteria</taxon>
        <taxon>Burkholderiales</taxon>
        <taxon>Comamonadaceae</taxon>
        <taxon>Hydrogenophaga</taxon>
    </lineage>
</organism>
<dbReference type="Proteomes" id="UP000503162">
    <property type="component" value="Chromosome"/>
</dbReference>
<reference evidence="6 7" key="1">
    <citation type="submission" date="2020-03" db="EMBL/GenBank/DDBJ databases">
        <title>Hydrogenophaga sp. nov. isolated from cyanobacterial mat.</title>
        <authorList>
            <person name="Thorat V."/>
            <person name="Kirdat K."/>
            <person name="Tiwarekar B."/>
            <person name="Costa E.D."/>
            <person name="Yadav A."/>
        </authorList>
    </citation>
    <scope>NUCLEOTIDE SEQUENCE [LARGE SCALE GENOMIC DNA]</scope>
    <source>
        <strain evidence="6 7">BA0156</strain>
    </source>
</reference>
<protein>
    <submittedName>
        <fullName evidence="6">FAD-dependent oxidoreductase</fullName>
    </submittedName>
</protein>
<evidence type="ECO:0000313" key="6">
    <source>
        <dbReference type="EMBL" id="QIM50895.1"/>
    </source>
</evidence>
<keyword evidence="2" id="KW-0274">FAD</keyword>
<gene>
    <name evidence="6" type="ORF">G9Q37_01500</name>
</gene>
<feature type="domain" description="Flavocytochrome c sulphide dehydrogenase flavin-binding" evidence="4">
    <location>
        <begin position="360"/>
        <end position="425"/>
    </location>
</feature>
<dbReference type="InterPro" id="IPR052541">
    <property type="entry name" value="SQRD"/>
</dbReference>
<dbReference type="InterPro" id="IPR049386">
    <property type="entry name" value="FCSD_central"/>
</dbReference>
<evidence type="ECO:0000259" key="3">
    <source>
        <dbReference type="Pfam" id="PF07992"/>
    </source>
</evidence>
<accession>A0A6G8ICV8</accession>
<dbReference type="PROSITE" id="PS51257">
    <property type="entry name" value="PROKAR_LIPOPROTEIN"/>
    <property type="match status" value="1"/>
</dbReference>
<dbReference type="GO" id="GO:0016491">
    <property type="term" value="F:oxidoreductase activity"/>
    <property type="evidence" value="ECO:0007669"/>
    <property type="project" value="InterPro"/>
</dbReference>
<keyword evidence="1" id="KW-0285">Flavoprotein</keyword>
<evidence type="ECO:0000313" key="7">
    <source>
        <dbReference type="Proteomes" id="UP000503162"/>
    </source>
</evidence>
<dbReference type="PANTHER" id="PTHR43755">
    <property type="match status" value="1"/>
</dbReference>
<dbReference type="Gene3D" id="3.50.50.60">
    <property type="entry name" value="FAD/NAD(P)-binding domain"/>
    <property type="match status" value="2"/>
</dbReference>
<proteinExistence type="predicted"/>
<evidence type="ECO:0000256" key="2">
    <source>
        <dbReference type="ARBA" id="ARBA00022827"/>
    </source>
</evidence>
<dbReference type="Pfam" id="PF07992">
    <property type="entry name" value="Pyr_redox_2"/>
    <property type="match status" value="1"/>
</dbReference>
<evidence type="ECO:0000259" key="4">
    <source>
        <dbReference type="Pfam" id="PF09242"/>
    </source>
</evidence>
<dbReference type="Pfam" id="PF09242">
    <property type="entry name" value="FCSD-flav_bind"/>
    <property type="match status" value="1"/>
</dbReference>
<evidence type="ECO:0000256" key="1">
    <source>
        <dbReference type="ARBA" id="ARBA00022630"/>
    </source>
</evidence>
<feature type="domain" description="Sulfide dehydrogenase [flavocytochrome c] flavoprotein chain central" evidence="5">
    <location>
        <begin position="167"/>
        <end position="281"/>
    </location>
</feature>
<dbReference type="AlphaFoldDB" id="A0A6G8ICV8"/>
<dbReference type="SUPFAM" id="SSF55424">
    <property type="entry name" value="FAD/NAD-linked reductases, dimerisation (C-terminal) domain"/>
    <property type="match status" value="1"/>
</dbReference>
<dbReference type="Gene3D" id="3.90.760.10">
    <property type="entry name" value="Flavocytochrome c sulphide dehydrogenase, flavin-binding domain"/>
    <property type="match status" value="1"/>
</dbReference>